<proteinExistence type="predicted"/>
<evidence type="ECO:0000313" key="2">
    <source>
        <dbReference type="EMBL" id="TXB70299.1"/>
    </source>
</evidence>
<comment type="caution">
    <text evidence="2">The sequence shown here is derived from an EMBL/GenBank/DDBJ whole genome shotgun (WGS) entry which is preliminary data.</text>
</comment>
<name>A0A5C6S7F3_9BACT</name>
<dbReference type="InterPro" id="IPR036005">
    <property type="entry name" value="Creatinase/aminopeptidase-like"/>
</dbReference>
<organism evidence="2 3">
    <name type="scientific">Phaeodactylibacter luteus</name>
    <dbReference type="NCBI Taxonomy" id="1564516"/>
    <lineage>
        <taxon>Bacteria</taxon>
        <taxon>Pseudomonadati</taxon>
        <taxon>Bacteroidota</taxon>
        <taxon>Saprospiria</taxon>
        <taxon>Saprospirales</taxon>
        <taxon>Haliscomenobacteraceae</taxon>
        <taxon>Phaeodactylibacter</taxon>
    </lineage>
</organism>
<keyword evidence="3" id="KW-1185">Reference proteome</keyword>
<dbReference type="Pfam" id="PF00557">
    <property type="entry name" value="Peptidase_M24"/>
    <property type="match status" value="1"/>
</dbReference>
<dbReference type="AlphaFoldDB" id="A0A5C6S7F3"/>
<keyword evidence="2" id="KW-0378">Hydrolase</keyword>
<dbReference type="InterPro" id="IPR000994">
    <property type="entry name" value="Pept_M24"/>
</dbReference>
<keyword evidence="2" id="KW-0031">Aminopeptidase</keyword>
<protein>
    <submittedName>
        <fullName evidence="2">Aminopeptidase P family protein</fullName>
    </submittedName>
</protein>
<reference evidence="2 3" key="1">
    <citation type="submission" date="2019-08" db="EMBL/GenBank/DDBJ databases">
        <title>Genome of Phaeodactylibacter luteus.</title>
        <authorList>
            <person name="Bowman J.P."/>
        </authorList>
    </citation>
    <scope>NUCLEOTIDE SEQUENCE [LARGE SCALE GENOMIC DNA]</scope>
    <source>
        <strain evidence="2 3">KCTC 42180</strain>
    </source>
</reference>
<dbReference type="Proteomes" id="UP000321580">
    <property type="component" value="Unassembled WGS sequence"/>
</dbReference>
<dbReference type="GO" id="GO:0004177">
    <property type="term" value="F:aminopeptidase activity"/>
    <property type="evidence" value="ECO:0007669"/>
    <property type="project" value="UniProtKB-KW"/>
</dbReference>
<sequence>MKRRYLLLLLMGGIFLGQLPAQDRLPGILSVREQARVIDELLEDRLENLLPQLMRREHIDMWVLIAREYNEDPVLKTMLPSTWLAARRRTIMVFFDNGQEVEKIAIARYDVGKLLKGAWDLDVYPDQWEALMSIIEERRPRKIALNYSIDYGLADGLAKTEYEAFMRNLPEQYRERVTSADRLAIGWLETRTQRELQLYGHIARLGHIILRESLSEQAIHPGITTTDDVCWALRQKVADLGLDTWFHPSVSVQRADMGNNEFLRSFSRRPEQDLIRYGDLVHVDFGITYLRLNTDQQQHFYVLKPGESEPPEGLQKAFENGNRVQDILTSHFKAGRTGNEILKLALEQAKAEGLNAAIYTHPIGLHGHAAGPAIGMWDKQGGVKGTGDYPLFPNTAYSIELFAATEVPEWGGKLVRIMLEEDGVFTGDRFYYLDGRQQSLFVIPEPRQNMGQ</sequence>
<evidence type="ECO:0000313" key="3">
    <source>
        <dbReference type="Proteomes" id="UP000321580"/>
    </source>
</evidence>
<dbReference type="Gene3D" id="3.90.230.10">
    <property type="entry name" value="Creatinase/methionine aminopeptidase superfamily"/>
    <property type="match status" value="1"/>
</dbReference>
<dbReference type="OrthoDB" id="9765815at2"/>
<keyword evidence="2" id="KW-0645">Protease</keyword>
<dbReference type="SUPFAM" id="SSF55920">
    <property type="entry name" value="Creatinase/aminopeptidase"/>
    <property type="match status" value="1"/>
</dbReference>
<dbReference type="EMBL" id="VOOR01000001">
    <property type="protein sequence ID" value="TXB70299.1"/>
    <property type="molecule type" value="Genomic_DNA"/>
</dbReference>
<evidence type="ECO:0000259" key="1">
    <source>
        <dbReference type="Pfam" id="PF00557"/>
    </source>
</evidence>
<accession>A0A5C6S7F3</accession>
<gene>
    <name evidence="2" type="ORF">FRY97_00935</name>
</gene>
<feature type="domain" description="Peptidase M24" evidence="1">
    <location>
        <begin position="216"/>
        <end position="412"/>
    </location>
</feature>
<dbReference type="RefSeq" id="WP_147165531.1">
    <property type="nucleotide sequence ID" value="NZ_VOOR01000001.1"/>
</dbReference>